<protein>
    <submittedName>
        <fullName evidence="1">Uncharacterized protein</fullName>
    </submittedName>
</protein>
<sequence>MNGSHGDTRRVRIGSNAVNPGCLGGYRSNGNLSESSEFLHITHSLKSATSSSGKVLLSSGISNNNISGVFLLLASMSAETIDQRFADRGLNVSGPPKER</sequence>
<name>A0A8X6RNJ5_TRICX</name>
<dbReference type="Proteomes" id="UP000887159">
    <property type="component" value="Unassembled WGS sequence"/>
</dbReference>
<keyword evidence="2" id="KW-1185">Reference proteome</keyword>
<reference evidence="1" key="1">
    <citation type="submission" date="2020-08" db="EMBL/GenBank/DDBJ databases">
        <title>Multicomponent nature underlies the extraordinary mechanical properties of spider dragline silk.</title>
        <authorList>
            <person name="Kono N."/>
            <person name="Nakamura H."/>
            <person name="Mori M."/>
            <person name="Yoshida Y."/>
            <person name="Ohtoshi R."/>
            <person name="Malay A.D."/>
            <person name="Moran D.A.P."/>
            <person name="Tomita M."/>
            <person name="Numata K."/>
            <person name="Arakawa K."/>
        </authorList>
    </citation>
    <scope>NUCLEOTIDE SEQUENCE</scope>
</reference>
<accession>A0A8X6RNJ5</accession>
<gene>
    <name evidence="1" type="ORF">TNCV_1503621</name>
</gene>
<evidence type="ECO:0000313" key="2">
    <source>
        <dbReference type="Proteomes" id="UP000887159"/>
    </source>
</evidence>
<dbReference type="EMBL" id="BMAU01021203">
    <property type="protein sequence ID" value="GFX98786.1"/>
    <property type="molecule type" value="Genomic_DNA"/>
</dbReference>
<proteinExistence type="predicted"/>
<organism evidence="1 2">
    <name type="scientific">Trichonephila clavipes</name>
    <name type="common">Golden silk orbweaver</name>
    <name type="synonym">Nephila clavipes</name>
    <dbReference type="NCBI Taxonomy" id="2585209"/>
    <lineage>
        <taxon>Eukaryota</taxon>
        <taxon>Metazoa</taxon>
        <taxon>Ecdysozoa</taxon>
        <taxon>Arthropoda</taxon>
        <taxon>Chelicerata</taxon>
        <taxon>Arachnida</taxon>
        <taxon>Araneae</taxon>
        <taxon>Araneomorphae</taxon>
        <taxon>Entelegynae</taxon>
        <taxon>Araneoidea</taxon>
        <taxon>Nephilidae</taxon>
        <taxon>Trichonephila</taxon>
    </lineage>
</organism>
<evidence type="ECO:0000313" key="1">
    <source>
        <dbReference type="EMBL" id="GFX98786.1"/>
    </source>
</evidence>
<dbReference type="AlphaFoldDB" id="A0A8X6RNJ5"/>
<comment type="caution">
    <text evidence="1">The sequence shown here is derived from an EMBL/GenBank/DDBJ whole genome shotgun (WGS) entry which is preliminary data.</text>
</comment>